<dbReference type="Pfam" id="PF11848">
    <property type="entry name" value="DUF3368"/>
    <property type="match status" value="1"/>
</dbReference>
<evidence type="ECO:0000313" key="2">
    <source>
        <dbReference type="Proteomes" id="UP001600165"/>
    </source>
</evidence>
<reference evidence="1 2" key="1">
    <citation type="submission" date="2024-10" db="EMBL/GenBank/DDBJ databases">
        <authorList>
            <person name="Ratan Roy A."/>
            <person name="Morales Sandoval P.H."/>
            <person name="De Los Santos Villalobos S."/>
            <person name="Chakraborty S."/>
            <person name="Mukherjee J."/>
        </authorList>
    </citation>
    <scope>NUCLEOTIDE SEQUENCE [LARGE SCALE GENOMIC DNA]</scope>
    <source>
        <strain evidence="1 2">S1</strain>
    </source>
</reference>
<dbReference type="PANTHER" id="PTHR39550:SF1">
    <property type="entry name" value="SLL0658 PROTEIN"/>
    <property type="match status" value="1"/>
</dbReference>
<gene>
    <name evidence="1" type="ORF">ACFVKH_07365</name>
</gene>
<sequence>MPEPLVIVNTSPLLYLYQAGYLALLKQLYGKVITPMAVKKELDAGQQQGIQVPDLSQLEWLKVVTAQSSALVPVVTDLGAGETEVLALCLENPNSLMILDDQLARRMANIYQLKYTGTLGVLIKAKQAGYLESIAPVITKFQSLGMWLSANIMSEVLNLAGEAD</sequence>
<comment type="caution">
    <text evidence="1">The sequence shown here is derived from an EMBL/GenBank/DDBJ whole genome shotgun (WGS) entry which is preliminary data.</text>
</comment>
<dbReference type="Proteomes" id="UP001600165">
    <property type="component" value="Unassembled WGS sequence"/>
</dbReference>
<dbReference type="EMBL" id="JBHZOL010000049">
    <property type="protein sequence ID" value="MFE4106087.1"/>
    <property type="molecule type" value="Genomic_DNA"/>
</dbReference>
<dbReference type="PANTHER" id="PTHR39550">
    <property type="entry name" value="SLL0658 PROTEIN"/>
    <property type="match status" value="1"/>
</dbReference>
<proteinExistence type="predicted"/>
<evidence type="ECO:0000313" key="1">
    <source>
        <dbReference type="EMBL" id="MFE4106087.1"/>
    </source>
</evidence>
<accession>A0ABW6IED9</accession>
<dbReference type="InterPro" id="IPR021799">
    <property type="entry name" value="PIN-like_prokaryotic"/>
</dbReference>
<name>A0ABW6IED9_9CYAN</name>
<dbReference type="RefSeq" id="WP_377963506.1">
    <property type="nucleotide sequence ID" value="NZ_JBHZOL010000049.1"/>
</dbReference>
<protein>
    <submittedName>
        <fullName evidence="1">DUF3368 domain-containing protein</fullName>
    </submittedName>
</protein>
<organism evidence="1 2">
    <name type="scientific">Almyronema epifaneia S1</name>
    <dbReference type="NCBI Taxonomy" id="2991925"/>
    <lineage>
        <taxon>Bacteria</taxon>
        <taxon>Bacillati</taxon>
        <taxon>Cyanobacteriota</taxon>
        <taxon>Cyanophyceae</taxon>
        <taxon>Nodosilineales</taxon>
        <taxon>Nodosilineaceae</taxon>
        <taxon>Almyronema</taxon>
        <taxon>Almyronema epifaneia</taxon>
    </lineage>
</organism>
<keyword evidence="2" id="KW-1185">Reference proteome</keyword>